<gene>
    <name evidence="1" type="ORF">SAMN02745118_00810</name>
</gene>
<dbReference type="AlphaFoldDB" id="A0A1T4KJP3"/>
<evidence type="ECO:0000313" key="1">
    <source>
        <dbReference type="EMBL" id="SJZ42583.1"/>
    </source>
</evidence>
<name>A0A1T4KJP3_9FIRM</name>
<dbReference type="InterPro" id="IPR036638">
    <property type="entry name" value="HLH_DNA-bd_sf"/>
</dbReference>
<dbReference type="EMBL" id="FUWM01000006">
    <property type="protein sequence ID" value="SJZ42583.1"/>
    <property type="molecule type" value="Genomic_DNA"/>
</dbReference>
<dbReference type="SUPFAM" id="SSF140500">
    <property type="entry name" value="BAS1536-like"/>
    <property type="match status" value="1"/>
</dbReference>
<dbReference type="GO" id="GO:0046983">
    <property type="term" value="F:protein dimerization activity"/>
    <property type="evidence" value="ECO:0007669"/>
    <property type="project" value="InterPro"/>
</dbReference>
<dbReference type="Proteomes" id="UP000190625">
    <property type="component" value="Unassembled WGS sequence"/>
</dbReference>
<accession>A0A1T4KJP3</accession>
<dbReference type="Gene3D" id="4.10.280.10">
    <property type="entry name" value="Helix-loop-helix DNA-binding domain"/>
    <property type="match status" value="1"/>
</dbReference>
<organism evidence="1 2">
    <name type="scientific">Selenihalanaerobacter shriftii</name>
    <dbReference type="NCBI Taxonomy" id="142842"/>
    <lineage>
        <taxon>Bacteria</taxon>
        <taxon>Bacillati</taxon>
        <taxon>Bacillota</taxon>
        <taxon>Clostridia</taxon>
        <taxon>Halanaerobiales</taxon>
        <taxon>Halobacteroidaceae</taxon>
        <taxon>Selenihalanaerobacter</taxon>
    </lineage>
</organism>
<dbReference type="Pfam" id="PF09388">
    <property type="entry name" value="SpoOE-like"/>
    <property type="match status" value="1"/>
</dbReference>
<dbReference type="InterPro" id="IPR018540">
    <property type="entry name" value="Spo0E-like"/>
</dbReference>
<proteinExistence type="predicted"/>
<dbReference type="GO" id="GO:0043937">
    <property type="term" value="P:regulation of sporulation"/>
    <property type="evidence" value="ECO:0007669"/>
    <property type="project" value="InterPro"/>
</dbReference>
<protein>
    <submittedName>
        <fullName evidence="1">Spo0E like sporulation regulatory protein</fullName>
    </submittedName>
</protein>
<dbReference type="STRING" id="142842.SAMN02745118_00810"/>
<reference evidence="2" key="1">
    <citation type="submission" date="2017-02" db="EMBL/GenBank/DDBJ databases">
        <authorList>
            <person name="Varghese N."/>
            <person name="Submissions S."/>
        </authorList>
    </citation>
    <scope>NUCLEOTIDE SEQUENCE [LARGE SCALE GENOMIC DNA]</scope>
    <source>
        <strain evidence="2">ATCC BAA-73</strain>
    </source>
</reference>
<sequence length="71" mass="8293">MNSVIIIVTITNKVVIDMIKEELKRIISQQRKLLRMNVSDKGSFSHEDILSLSQELDKLILKHMELDKEDK</sequence>
<evidence type="ECO:0000313" key="2">
    <source>
        <dbReference type="Proteomes" id="UP000190625"/>
    </source>
</evidence>
<keyword evidence="2" id="KW-1185">Reference proteome</keyword>
<dbReference type="InterPro" id="IPR037208">
    <property type="entry name" value="Spo0E-like_sf"/>
</dbReference>